<evidence type="ECO:0000256" key="1">
    <source>
        <dbReference type="ARBA" id="ARBA00023172"/>
    </source>
</evidence>
<protein>
    <submittedName>
        <fullName evidence="3">Recombinase XerC</fullName>
    </submittedName>
</protein>
<dbReference type="GO" id="GO:0006310">
    <property type="term" value="P:DNA recombination"/>
    <property type="evidence" value="ECO:0007669"/>
    <property type="project" value="UniProtKB-KW"/>
</dbReference>
<dbReference type="AlphaFoldDB" id="A0A177LFE1"/>
<keyword evidence="1" id="KW-0233">DNA recombination</keyword>
<name>A0A177LFE1_9BACI</name>
<dbReference type="GO" id="GO:0015074">
    <property type="term" value="P:DNA integration"/>
    <property type="evidence" value="ECO:0007669"/>
    <property type="project" value="InterPro"/>
</dbReference>
<evidence type="ECO:0000313" key="3">
    <source>
        <dbReference type="EMBL" id="OAH63271.1"/>
    </source>
</evidence>
<organism evidence="3 4">
    <name type="scientific">Domibacillus aminovorans</name>
    <dbReference type="NCBI Taxonomy" id="29332"/>
    <lineage>
        <taxon>Bacteria</taxon>
        <taxon>Bacillati</taxon>
        <taxon>Bacillota</taxon>
        <taxon>Bacilli</taxon>
        <taxon>Bacillales</taxon>
        <taxon>Bacillaceae</taxon>
        <taxon>Domibacillus</taxon>
    </lineage>
</organism>
<evidence type="ECO:0000313" key="4">
    <source>
        <dbReference type="Proteomes" id="UP000076935"/>
    </source>
</evidence>
<reference evidence="3 4" key="1">
    <citation type="submission" date="2016-01" db="EMBL/GenBank/DDBJ databases">
        <title>Investigation of taxonomic status of Bacillus aminovorans.</title>
        <authorList>
            <person name="Verma A."/>
            <person name="Pal Y."/>
            <person name="Krishnamurthi S."/>
        </authorList>
    </citation>
    <scope>NUCLEOTIDE SEQUENCE [LARGE SCALE GENOMIC DNA]</scope>
    <source>
        <strain evidence="3 4">DSM 1314</strain>
    </source>
</reference>
<gene>
    <name evidence="3" type="ORF">AWH49_06725</name>
</gene>
<dbReference type="InterPro" id="IPR013762">
    <property type="entry name" value="Integrase-like_cat_sf"/>
</dbReference>
<sequence>MVQLCNKAGVEYRGTHVFRHTHAVLLLESGASLKYVAARLGHEKITTTADYLHITEKIEKDELDKFAAHVLE</sequence>
<dbReference type="InterPro" id="IPR002104">
    <property type="entry name" value="Integrase_catalytic"/>
</dbReference>
<feature type="domain" description="Tyr recombinase" evidence="2">
    <location>
        <begin position="1"/>
        <end position="64"/>
    </location>
</feature>
<dbReference type="Proteomes" id="UP000076935">
    <property type="component" value="Unassembled WGS sequence"/>
</dbReference>
<dbReference type="EMBL" id="LQWY01000002">
    <property type="protein sequence ID" value="OAH63271.1"/>
    <property type="molecule type" value="Genomic_DNA"/>
</dbReference>
<dbReference type="Pfam" id="PF00589">
    <property type="entry name" value="Phage_integrase"/>
    <property type="match status" value="1"/>
</dbReference>
<comment type="caution">
    <text evidence="3">The sequence shown here is derived from an EMBL/GenBank/DDBJ whole genome shotgun (WGS) entry which is preliminary data.</text>
</comment>
<dbReference type="GO" id="GO:0003677">
    <property type="term" value="F:DNA binding"/>
    <property type="evidence" value="ECO:0007669"/>
    <property type="project" value="InterPro"/>
</dbReference>
<dbReference type="InterPro" id="IPR011010">
    <property type="entry name" value="DNA_brk_join_enz"/>
</dbReference>
<keyword evidence="4" id="KW-1185">Reference proteome</keyword>
<accession>A0A177LFE1</accession>
<dbReference type="Gene3D" id="1.10.443.10">
    <property type="entry name" value="Intergrase catalytic core"/>
    <property type="match status" value="1"/>
</dbReference>
<dbReference type="PROSITE" id="PS51898">
    <property type="entry name" value="TYR_RECOMBINASE"/>
    <property type="match status" value="1"/>
</dbReference>
<dbReference type="SUPFAM" id="SSF56349">
    <property type="entry name" value="DNA breaking-rejoining enzymes"/>
    <property type="match status" value="1"/>
</dbReference>
<evidence type="ECO:0000259" key="2">
    <source>
        <dbReference type="PROSITE" id="PS51898"/>
    </source>
</evidence>
<proteinExistence type="predicted"/>